<feature type="region of interest" description="Disordered" evidence="1">
    <location>
        <begin position="1"/>
        <end position="36"/>
    </location>
</feature>
<name>A0A4S4KJV5_9AGAM</name>
<dbReference type="InterPro" id="IPR040976">
    <property type="entry name" value="Pkinase_fungal"/>
</dbReference>
<accession>A0A4S4KJV5</accession>
<gene>
    <name evidence="3" type="ORF">EW145_g7383</name>
</gene>
<evidence type="ECO:0000313" key="3">
    <source>
        <dbReference type="EMBL" id="THG98701.1"/>
    </source>
</evidence>
<dbReference type="EMBL" id="SGPK01000724">
    <property type="protein sequence ID" value="THG98701.1"/>
    <property type="molecule type" value="Genomic_DNA"/>
</dbReference>
<dbReference type="InterPro" id="IPR011009">
    <property type="entry name" value="Kinase-like_dom_sf"/>
</dbReference>
<evidence type="ECO:0000256" key="1">
    <source>
        <dbReference type="SAM" id="MobiDB-lite"/>
    </source>
</evidence>
<feature type="compositionally biased region" description="Polar residues" evidence="1">
    <location>
        <begin position="99"/>
        <end position="111"/>
    </location>
</feature>
<evidence type="ECO:0000313" key="4">
    <source>
        <dbReference type="Proteomes" id="UP000308199"/>
    </source>
</evidence>
<keyword evidence="4" id="KW-1185">Reference proteome</keyword>
<organism evidence="3 4">
    <name type="scientific">Phellinidium pouzarii</name>
    <dbReference type="NCBI Taxonomy" id="167371"/>
    <lineage>
        <taxon>Eukaryota</taxon>
        <taxon>Fungi</taxon>
        <taxon>Dikarya</taxon>
        <taxon>Basidiomycota</taxon>
        <taxon>Agaricomycotina</taxon>
        <taxon>Agaricomycetes</taxon>
        <taxon>Hymenochaetales</taxon>
        <taxon>Hymenochaetaceae</taxon>
        <taxon>Phellinidium</taxon>
    </lineage>
</organism>
<proteinExistence type="predicted"/>
<dbReference type="OrthoDB" id="2972036at2759"/>
<dbReference type="SUPFAM" id="SSF56112">
    <property type="entry name" value="Protein kinase-like (PK-like)"/>
    <property type="match status" value="1"/>
</dbReference>
<feature type="compositionally biased region" description="Basic and acidic residues" evidence="1">
    <location>
        <begin position="1"/>
        <end position="11"/>
    </location>
</feature>
<dbReference type="Gene3D" id="1.10.510.10">
    <property type="entry name" value="Transferase(Phosphotransferase) domain 1"/>
    <property type="match status" value="1"/>
</dbReference>
<feature type="compositionally biased region" description="Low complexity" evidence="1">
    <location>
        <begin position="89"/>
        <end position="98"/>
    </location>
</feature>
<feature type="domain" description="Fungal-type protein kinase" evidence="2">
    <location>
        <begin position="197"/>
        <end position="712"/>
    </location>
</feature>
<feature type="region of interest" description="Disordered" evidence="1">
    <location>
        <begin position="411"/>
        <end position="475"/>
    </location>
</feature>
<sequence length="914" mass="103752">MADGYHGDSPIRPRRNGAAEAEEKTTVPDMTIRPGDIKGVTDFETSYLRCDTKFDNLPKEFEAVLGLVLTQFNTVSNANANVNKDHDSVTSSVASDSAGNSLASTSGSTPLDNPFCPPIAEPSQNITRPRHQHLEYALYQPIERLLNCISFHVHNFHALTGKCIMFKTSYLHTLFGSERLYKPDLVAVWGEKADAEVLANKNFDKYPKSDKFHAADIITVVEVKRRRTRDAFAQILTYAEILPHARPNIAGGLFMTCDSQYFRLYWSDASRFIFSPYYTWKENIAIIFRFMDTLYRPLDDLPQIDPTIVPAALNGTTEEDPNWIVTIKEERYETTRVVSMRGLGKQTWVLKSLSGFYIIKDIWRDVHRRFSEGKVLEAIHEDGIVRGVVRMASYGEVEFCNKNGKLQTLRTSRKHSGVDCTLKKDSSESPLNEEESIWNYEDRPLPERAVRGPSGAKQDGERPAILPGQDDDLNVPKAAAGGETDADRKAYAKAVHDMLRERVRGPRLRIPLREKTRTVLESVGDKLVECTSLLHLLKVAYDIVQIHHFCVKDRKALHRDISKNNILINPKHQDTEKRFNDRVGKYIEEVLDPDGGCMREVAMLIDWDNAALLGTDLEPVTGRTGTPMFIAVAVSDGKFPDVDEDSNPARIREFPKISEPAMKKYEAAYGAGRYKHYIVKHDNSPINTYPKETAPFEHLPLHDMESLFWLLALLLCRAQVKVEGEGKGKGKKKDVAATCPTSDEYKQFSESMDAHIPGSGLKDTRLSYLLISSNKEWEDRLHPDLQLVAPMLHTMAKYFAIQWVYWKPYLDWDHAHEMMTRVLLDHIVRIKDADVIIDLKNKRPYPLPPIYAAVREPKRTKTSTSQATSRISSGALENHTFFTENGTHLVGDFLYVQNDRRAPSLGKRSRDEEE</sequence>
<dbReference type="Proteomes" id="UP000308199">
    <property type="component" value="Unassembled WGS sequence"/>
</dbReference>
<dbReference type="AlphaFoldDB" id="A0A4S4KJV5"/>
<feature type="region of interest" description="Disordered" evidence="1">
    <location>
        <begin position="80"/>
        <end position="112"/>
    </location>
</feature>
<dbReference type="Pfam" id="PF17667">
    <property type="entry name" value="Pkinase_fungal"/>
    <property type="match status" value="1"/>
</dbReference>
<evidence type="ECO:0000259" key="2">
    <source>
        <dbReference type="Pfam" id="PF17667"/>
    </source>
</evidence>
<reference evidence="3 4" key="1">
    <citation type="submission" date="2019-02" db="EMBL/GenBank/DDBJ databases">
        <title>Genome sequencing of the rare red list fungi Phellinidium pouzarii.</title>
        <authorList>
            <person name="Buettner E."/>
            <person name="Kellner H."/>
        </authorList>
    </citation>
    <scope>NUCLEOTIDE SEQUENCE [LARGE SCALE GENOMIC DNA]</scope>
    <source>
        <strain evidence="3 4">DSM 108285</strain>
    </source>
</reference>
<feature type="compositionally biased region" description="Basic and acidic residues" evidence="1">
    <location>
        <begin position="440"/>
        <end position="450"/>
    </location>
</feature>
<comment type="caution">
    <text evidence="3">The sequence shown here is derived from an EMBL/GenBank/DDBJ whole genome shotgun (WGS) entry which is preliminary data.</text>
</comment>
<protein>
    <recommendedName>
        <fullName evidence="2">Fungal-type protein kinase domain-containing protein</fullName>
    </recommendedName>
</protein>